<keyword evidence="3" id="KW-1185">Reference proteome</keyword>
<dbReference type="InterPro" id="IPR019219">
    <property type="entry name" value="DUF2130"/>
</dbReference>
<proteinExistence type="predicted"/>
<evidence type="ECO:0000313" key="3">
    <source>
        <dbReference type="Proteomes" id="UP000301751"/>
    </source>
</evidence>
<evidence type="ECO:0000256" key="1">
    <source>
        <dbReference type="SAM" id="Coils"/>
    </source>
</evidence>
<evidence type="ECO:0008006" key="4">
    <source>
        <dbReference type="Google" id="ProtNLM"/>
    </source>
</evidence>
<comment type="caution">
    <text evidence="2">The sequence shown here is derived from an EMBL/GenBank/DDBJ whole genome shotgun (WGS) entry which is preliminary data.</text>
</comment>
<reference evidence="3" key="1">
    <citation type="submission" date="2019-03" db="EMBL/GenBank/DDBJ databases">
        <title>Aquabacterium pictum sp.nov., the first bacteriochlorophyll a-containing freshwater bacterium in the genus Aquabacterium of the class Betaproteobacteria.</title>
        <authorList>
            <person name="Hirose S."/>
            <person name="Tank M."/>
            <person name="Hara E."/>
            <person name="Tamaki H."/>
            <person name="Takaichi S."/>
            <person name="Haruta S."/>
            <person name="Hanada S."/>
        </authorList>
    </citation>
    <scope>NUCLEOTIDE SEQUENCE [LARGE SCALE GENOMIC DNA]</scope>
    <source>
        <strain evidence="3">W35</strain>
    </source>
</reference>
<dbReference type="RefSeq" id="WP_137734876.1">
    <property type="nucleotide sequence ID" value="NZ_BJCL01000014.1"/>
</dbReference>
<evidence type="ECO:0000313" key="2">
    <source>
        <dbReference type="EMBL" id="GCL65158.1"/>
    </source>
</evidence>
<name>A0A480B2B3_9BURK</name>
<accession>A0A480B2B3</accession>
<dbReference type="Pfam" id="PF09903">
    <property type="entry name" value="DUF2130"/>
    <property type="match status" value="1"/>
</dbReference>
<protein>
    <recommendedName>
        <fullName evidence="4">DUF2130 domain-containing protein</fullName>
    </recommendedName>
</protein>
<organism evidence="2 3">
    <name type="scientific">Pseudaquabacterium pictum</name>
    <dbReference type="NCBI Taxonomy" id="2315236"/>
    <lineage>
        <taxon>Bacteria</taxon>
        <taxon>Pseudomonadati</taxon>
        <taxon>Pseudomonadota</taxon>
        <taxon>Betaproteobacteria</taxon>
        <taxon>Burkholderiales</taxon>
        <taxon>Sphaerotilaceae</taxon>
        <taxon>Pseudaquabacterium</taxon>
    </lineage>
</organism>
<gene>
    <name evidence="2" type="ORF">AQPW35_42390</name>
</gene>
<feature type="coiled-coil region" evidence="1">
    <location>
        <begin position="81"/>
        <end position="218"/>
    </location>
</feature>
<dbReference type="AlphaFoldDB" id="A0A480B2B3"/>
<sequence length="435" mass="49590">MSQKIIVMADETIVCPHCAHEFPLQEGITRQTIDRHADEFEAVLRARGTELEERMRDEAQRSALQKVAGDVARMQEQLSMAKKAEREAQAGLEQVRQETRAKALAEADQERKALLEDLARKDEAIRSFRDQEIELRRQRQALEEQQRGLELDLQRRLDEERVKITDAISQRESERFSMVEAELRKKIEDAQRANEDLRRKLEQGSQQLQGEVLELEVEQSLTTSFFHDLIEEVKKGQRGADVIQTVRTPAGQVAGKIIWEAKRAENWSDKWLQKLKDDQQEAQADLAVLVTTAMPKGITDPFVRIGDVWVVSPQVLRPMAETLRVILLESHKLRVASSGQAEKVEQLYHYLSSPGFSQRVRTMLDSFNAMQSDLNSEKRAMTKIWAKRQAQIDRVTKSMLTVVGELQAISQNALPELDGIEALALTSSTTEGDEE</sequence>
<keyword evidence="1" id="KW-0175">Coiled coil</keyword>
<dbReference type="OrthoDB" id="9765972at2"/>
<dbReference type="EMBL" id="BJCL01000014">
    <property type="protein sequence ID" value="GCL65158.1"/>
    <property type="molecule type" value="Genomic_DNA"/>
</dbReference>
<dbReference type="Proteomes" id="UP000301751">
    <property type="component" value="Unassembled WGS sequence"/>
</dbReference>